<evidence type="ECO:0000313" key="3">
    <source>
        <dbReference type="Proteomes" id="UP000019678"/>
    </source>
</evidence>
<feature type="compositionally biased region" description="Pro residues" evidence="1">
    <location>
        <begin position="70"/>
        <end position="89"/>
    </location>
</feature>
<accession>A0A017T759</accession>
<protein>
    <submittedName>
        <fullName evidence="2">Uncharacterized protein</fullName>
    </submittedName>
</protein>
<dbReference type="Proteomes" id="UP000019678">
    <property type="component" value="Unassembled WGS sequence"/>
</dbReference>
<sequence length="730" mass="71419">MPARGGRGAGGAGGAGGDGGGDVGRSGGGNARGSAGESFEEARGGAAGGTGQAPGGSAGVEDKPRMPRTSAPPPQRPVGRNLPPPPMPSTRPEATAVLPGAAVPEAPRYAQGVGRSGWSPRAEEAAALGMGHAAVAPGAGNGGAHEVAAGAGTHGAGDAAGGMVAAAAGASSERGEGGIPITQPAGGVAPREEAGGGQQDGRPGTGRVWSKGELGSGPVVETLASALIPRDLDGATPPAGAVAPVEVVGEDRPGVPGARWRRSLSGAGGTGAAVAVGAMARNGSDAGVRVGQQTGSMGAVGAGAPGAAVAAGTPGFTAMQAPEGGLGEAGNTGADSWSEAMRPGGSVMRAHVRVPVSSLIGTGGTLILLVVFAFMAGRCSVGERERPVAQAAVGDAVLRARMGVPEPPRPCWVSRQPRRWAPLVERGVPFDVASGGSGALLVGYARAPKEAVGLEVDLAKGGVAESFSQSGENGVARVFPTPGGAEKFVVTLEAQGGIRSPVHSGGARPLVVGFGEGGIVAAERAEGPTSVVWPVSGADGEAMRLVSAGEQGHAVLLRREGAVWGGWMGPGREAVGPLVKVEGSGGSVGKPSLGWNGREAAVVFADRGGEGKAWEIRLGRAPFGQMPATTAVLPLPEGGPGGDAFAPDIAGLPDGRWLLVWTEGQAGSRAMRAQTLAPDLSPIGDPMALSPPAGNFGQGMMGVAGGYVGAVFLSKPAATYELWGVVLQCG</sequence>
<feature type="compositionally biased region" description="Gly residues" evidence="1">
    <location>
        <begin position="1"/>
        <end position="31"/>
    </location>
</feature>
<evidence type="ECO:0000256" key="1">
    <source>
        <dbReference type="SAM" id="MobiDB-lite"/>
    </source>
</evidence>
<dbReference type="STRING" id="1192034.CAP_4575"/>
<organism evidence="2 3">
    <name type="scientific">Chondromyces apiculatus DSM 436</name>
    <dbReference type="NCBI Taxonomy" id="1192034"/>
    <lineage>
        <taxon>Bacteria</taxon>
        <taxon>Pseudomonadati</taxon>
        <taxon>Myxococcota</taxon>
        <taxon>Polyangia</taxon>
        <taxon>Polyangiales</taxon>
        <taxon>Polyangiaceae</taxon>
        <taxon>Chondromyces</taxon>
    </lineage>
</organism>
<comment type="caution">
    <text evidence="2">The sequence shown here is derived from an EMBL/GenBank/DDBJ whole genome shotgun (WGS) entry which is preliminary data.</text>
</comment>
<feature type="compositionally biased region" description="Gly residues" evidence="1">
    <location>
        <begin position="45"/>
        <end position="58"/>
    </location>
</feature>
<feature type="region of interest" description="Disordered" evidence="1">
    <location>
        <begin position="1"/>
        <end position="103"/>
    </location>
</feature>
<dbReference type="AlphaFoldDB" id="A0A017T759"/>
<proteinExistence type="predicted"/>
<evidence type="ECO:0000313" key="2">
    <source>
        <dbReference type="EMBL" id="EYF04436.1"/>
    </source>
</evidence>
<gene>
    <name evidence="2" type="ORF">CAP_4575</name>
</gene>
<reference evidence="2 3" key="1">
    <citation type="submission" date="2013-05" db="EMBL/GenBank/DDBJ databases">
        <title>Genome assembly of Chondromyces apiculatus DSM 436.</title>
        <authorList>
            <person name="Sharma G."/>
            <person name="Khatri I."/>
            <person name="Kaur C."/>
            <person name="Mayilraj S."/>
            <person name="Subramanian S."/>
        </authorList>
    </citation>
    <scope>NUCLEOTIDE SEQUENCE [LARGE SCALE GENOMIC DNA]</scope>
    <source>
        <strain evidence="2 3">DSM 436</strain>
    </source>
</reference>
<keyword evidence="3" id="KW-1185">Reference proteome</keyword>
<feature type="region of interest" description="Disordered" evidence="1">
    <location>
        <begin position="185"/>
        <end position="215"/>
    </location>
</feature>
<name>A0A017T759_9BACT</name>
<dbReference type="EMBL" id="ASRX01000034">
    <property type="protein sequence ID" value="EYF04436.1"/>
    <property type="molecule type" value="Genomic_DNA"/>
</dbReference>